<dbReference type="AlphaFoldDB" id="A0A9P8P5L1"/>
<comment type="caution">
    <text evidence="1">The sequence shown here is derived from an EMBL/GenBank/DDBJ whole genome shotgun (WGS) entry which is preliminary data.</text>
</comment>
<evidence type="ECO:0000313" key="2">
    <source>
        <dbReference type="Proteomes" id="UP000769157"/>
    </source>
</evidence>
<reference evidence="1" key="1">
    <citation type="journal article" date="2021" name="Open Biol.">
        <title>Shared evolutionary footprints suggest mitochondrial oxidative damage underlies multiple complex I losses in fungi.</title>
        <authorList>
            <person name="Schikora-Tamarit M.A."/>
            <person name="Marcet-Houben M."/>
            <person name="Nosek J."/>
            <person name="Gabaldon T."/>
        </authorList>
    </citation>
    <scope>NUCLEOTIDE SEQUENCE</scope>
    <source>
        <strain evidence="1">CBS6075</strain>
    </source>
</reference>
<name>A0A9P8P5L1_9ASCO</name>
<protein>
    <submittedName>
        <fullName evidence="1">Uncharacterized protein</fullName>
    </submittedName>
</protein>
<gene>
    <name evidence="1" type="ORF">OGAPHI_003578</name>
</gene>
<sequence length="98" mass="11152">MNPIPRIPNVLRWKDYLSSAVDTFFIAFLEPLKLDVPGEFNSDVKDELGDIKPEVTKYGVERPFTPDISGVAADVSNLTEGFRFVEFREVGVVELFWN</sequence>
<organism evidence="1 2">
    <name type="scientific">Ogataea philodendri</name>
    <dbReference type="NCBI Taxonomy" id="1378263"/>
    <lineage>
        <taxon>Eukaryota</taxon>
        <taxon>Fungi</taxon>
        <taxon>Dikarya</taxon>
        <taxon>Ascomycota</taxon>
        <taxon>Saccharomycotina</taxon>
        <taxon>Pichiomycetes</taxon>
        <taxon>Pichiales</taxon>
        <taxon>Pichiaceae</taxon>
        <taxon>Ogataea</taxon>
    </lineage>
</organism>
<dbReference type="RefSeq" id="XP_046060598.1">
    <property type="nucleotide sequence ID" value="XM_046204567.1"/>
</dbReference>
<keyword evidence="2" id="KW-1185">Reference proteome</keyword>
<dbReference type="Proteomes" id="UP000769157">
    <property type="component" value="Unassembled WGS sequence"/>
</dbReference>
<evidence type="ECO:0000313" key="1">
    <source>
        <dbReference type="EMBL" id="KAH3665394.1"/>
    </source>
</evidence>
<proteinExistence type="predicted"/>
<reference evidence="1" key="2">
    <citation type="submission" date="2021-01" db="EMBL/GenBank/DDBJ databases">
        <authorList>
            <person name="Schikora-Tamarit M.A."/>
        </authorList>
    </citation>
    <scope>NUCLEOTIDE SEQUENCE</scope>
    <source>
        <strain evidence="1">CBS6075</strain>
    </source>
</reference>
<dbReference type="EMBL" id="JAEUBE010000295">
    <property type="protein sequence ID" value="KAH3665394.1"/>
    <property type="molecule type" value="Genomic_DNA"/>
</dbReference>
<dbReference type="GeneID" id="70235543"/>
<accession>A0A9P8P5L1</accession>